<keyword evidence="2" id="KW-1185">Reference proteome</keyword>
<dbReference type="AlphaFoldDB" id="A0AAN8TM50"/>
<comment type="caution">
    <text evidence="1">The sequence shown here is derived from an EMBL/GenBank/DDBJ whole genome shotgun (WGS) entry which is preliminary data.</text>
</comment>
<protein>
    <submittedName>
        <fullName evidence="1">Uncharacterized protein</fullName>
    </submittedName>
</protein>
<sequence length="67" mass="7711">MGCWSNESFSMLLKMLKEELLPNGADLPNSYYETKKIIRDLGLSYNKFDACTNDCMLYCKEDSLLDS</sequence>
<dbReference type="PANTHER" id="PTHR10775:SF158">
    <property type="entry name" value="TNP2-LIKE TRANSPOSON PROTEIN"/>
    <property type="match status" value="1"/>
</dbReference>
<reference evidence="1 2" key="1">
    <citation type="submission" date="2024-02" db="EMBL/GenBank/DDBJ databases">
        <title>de novo genome assembly of Solanum bulbocastanum strain 11H21.</title>
        <authorList>
            <person name="Hosaka A.J."/>
        </authorList>
    </citation>
    <scope>NUCLEOTIDE SEQUENCE [LARGE SCALE GENOMIC DNA]</scope>
    <source>
        <tissue evidence="1">Young leaves</tissue>
    </source>
</reference>
<accession>A0AAN8TM50</accession>
<evidence type="ECO:0000313" key="1">
    <source>
        <dbReference type="EMBL" id="KAK6786306.1"/>
    </source>
</evidence>
<name>A0AAN8TM50_SOLBU</name>
<proteinExistence type="predicted"/>
<dbReference type="PANTHER" id="PTHR10775">
    <property type="entry name" value="OS08G0208400 PROTEIN"/>
    <property type="match status" value="1"/>
</dbReference>
<evidence type="ECO:0000313" key="2">
    <source>
        <dbReference type="Proteomes" id="UP001371456"/>
    </source>
</evidence>
<dbReference type="Proteomes" id="UP001371456">
    <property type="component" value="Unassembled WGS sequence"/>
</dbReference>
<gene>
    <name evidence="1" type="ORF">RDI58_014831</name>
</gene>
<organism evidence="1 2">
    <name type="scientific">Solanum bulbocastanum</name>
    <name type="common">Wild potato</name>
    <dbReference type="NCBI Taxonomy" id="147425"/>
    <lineage>
        <taxon>Eukaryota</taxon>
        <taxon>Viridiplantae</taxon>
        <taxon>Streptophyta</taxon>
        <taxon>Embryophyta</taxon>
        <taxon>Tracheophyta</taxon>
        <taxon>Spermatophyta</taxon>
        <taxon>Magnoliopsida</taxon>
        <taxon>eudicotyledons</taxon>
        <taxon>Gunneridae</taxon>
        <taxon>Pentapetalae</taxon>
        <taxon>asterids</taxon>
        <taxon>lamiids</taxon>
        <taxon>Solanales</taxon>
        <taxon>Solanaceae</taxon>
        <taxon>Solanoideae</taxon>
        <taxon>Solaneae</taxon>
        <taxon>Solanum</taxon>
    </lineage>
</organism>
<dbReference type="EMBL" id="JBANQN010000006">
    <property type="protein sequence ID" value="KAK6786306.1"/>
    <property type="molecule type" value="Genomic_DNA"/>
</dbReference>